<evidence type="ECO:0000313" key="2">
    <source>
        <dbReference type="Proteomes" id="UP000092627"/>
    </source>
</evidence>
<name>A0A1A8TJI4_9GAMM</name>
<evidence type="ECO:0008006" key="3">
    <source>
        <dbReference type="Google" id="ProtNLM"/>
    </source>
</evidence>
<reference evidence="1 2" key="1">
    <citation type="submission" date="2016-06" db="EMBL/GenBank/DDBJ databases">
        <authorList>
            <person name="Kjaerup R.B."/>
            <person name="Dalgaard T.S."/>
            <person name="Juul-Madsen H.R."/>
        </authorList>
    </citation>
    <scope>NUCLEOTIDE SEQUENCE [LARGE SCALE GENOMIC DNA]</scope>
    <source>
        <strain evidence="1 2">CECT 5080</strain>
    </source>
</reference>
<dbReference type="STRING" id="295068.MAQ5080_02330"/>
<dbReference type="Proteomes" id="UP000092627">
    <property type="component" value="Unassembled WGS sequence"/>
</dbReference>
<protein>
    <recommendedName>
        <fullName evidence="3">Dual specificity phosphatase, catalytic domain</fullName>
    </recommendedName>
</protein>
<evidence type="ECO:0000313" key="1">
    <source>
        <dbReference type="EMBL" id="SBS32699.1"/>
    </source>
</evidence>
<dbReference type="InterPro" id="IPR029021">
    <property type="entry name" value="Prot-tyrosine_phosphatase-like"/>
</dbReference>
<organism evidence="1 2">
    <name type="scientific">Marinomonas aquimarina</name>
    <dbReference type="NCBI Taxonomy" id="295068"/>
    <lineage>
        <taxon>Bacteria</taxon>
        <taxon>Pseudomonadati</taxon>
        <taxon>Pseudomonadota</taxon>
        <taxon>Gammaproteobacteria</taxon>
        <taxon>Oceanospirillales</taxon>
        <taxon>Oceanospirillaceae</taxon>
        <taxon>Marinomonas</taxon>
    </lineage>
</organism>
<dbReference type="AlphaFoldDB" id="A0A1A8TJI4"/>
<dbReference type="CDD" id="cd14498">
    <property type="entry name" value="DSP"/>
    <property type="match status" value="1"/>
</dbReference>
<keyword evidence="2" id="KW-1185">Reference proteome</keyword>
<dbReference type="EMBL" id="FLOC01000013">
    <property type="protein sequence ID" value="SBS32699.1"/>
    <property type="molecule type" value="Genomic_DNA"/>
</dbReference>
<dbReference type="RefSeq" id="WP_082861093.1">
    <property type="nucleotide sequence ID" value="NZ_FLOC01000013.1"/>
</dbReference>
<dbReference type="Gene3D" id="3.90.190.10">
    <property type="entry name" value="Protein tyrosine phosphatase superfamily"/>
    <property type="match status" value="1"/>
</dbReference>
<proteinExistence type="predicted"/>
<gene>
    <name evidence="1" type="ORF">MAQ5080_02330</name>
</gene>
<accession>A0A1A8TJI4</accession>
<sequence length="215" mass="24401">MKTEAEILDIKRLFREADAMRAPLHCVHENFLGRGIDLYIGNKQAASDPELLKEHRIGTVFNCAVNLDINLVTTVDPLSKTLPFGWAPVRYYKLGIVDGPGNPHPMMLAGYYQLRSIIDQELPKKESYPWTETGNILINCRGGRSRSVTLTALLLHLDEPETYPTIDAAVAHIREARQLIKEEWPEAPKQVLVDAAYWAAEQVKRIRPYLPDENE</sequence>
<dbReference type="OrthoDB" id="9785695at2"/>
<dbReference type="SUPFAM" id="SSF52799">
    <property type="entry name" value="(Phosphotyrosine protein) phosphatases II"/>
    <property type="match status" value="1"/>
</dbReference>